<evidence type="ECO:0000313" key="1">
    <source>
        <dbReference type="EMBL" id="SDD63313.1"/>
    </source>
</evidence>
<dbReference type="STRING" id="641691.SAMN05421636_101259"/>
<evidence type="ECO:0008006" key="3">
    <source>
        <dbReference type="Google" id="ProtNLM"/>
    </source>
</evidence>
<gene>
    <name evidence="1" type="ORF">SAMN05421636_101259</name>
</gene>
<dbReference type="RefSeq" id="WP_091864915.1">
    <property type="nucleotide sequence ID" value="NZ_FNAO01000001.1"/>
</dbReference>
<dbReference type="EMBL" id="FNAO01000001">
    <property type="protein sequence ID" value="SDD63313.1"/>
    <property type="molecule type" value="Genomic_DNA"/>
</dbReference>
<evidence type="ECO:0000313" key="2">
    <source>
        <dbReference type="Proteomes" id="UP000199109"/>
    </source>
</evidence>
<name>A0A1G6WCA6_9FLAO</name>
<proteinExistence type="predicted"/>
<reference evidence="1 2" key="1">
    <citation type="submission" date="2016-10" db="EMBL/GenBank/DDBJ databases">
        <authorList>
            <person name="de Groot N.N."/>
        </authorList>
    </citation>
    <scope>NUCLEOTIDE SEQUENCE [LARGE SCALE GENOMIC DNA]</scope>
    <source>
        <strain evidence="1 2">DSM 23421</strain>
    </source>
</reference>
<dbReference type="AlphaFoldDB" id="A0A1G6WCA6"/>
<dbReference type="Proteomes" id="UP000199109">
    <property type="component" value="Unassembled WGS sequence"/>
</dbReference>
<sequence length="202" mass="23284">MRIFLSSLFALVFLGCASYPRKNGFESVKTIQEETLNPYFSDVSKDYIYRAKIEAFDKTFGGLFIVKKLGPAQHRIVFTTEMGNTIFDFTFQGDDFKVNRILKEMDRKILLNILKRDLKALIAEHSPVLQTFNDNGDIVYATKILSKKHYFYRTEGLLKKIVRVGNGKEKVNFIFSGIEEDLAGKIEILHNIFPLTLTLKRI</sequence>
<dbReference type="PROSITE" id="PS51257">
    <property type="entry name" value="PROKAR_LIPOPROTEIN"/>
    <property type="match status" value="1"/>
</dbReference>
<dbReference type="OrthoDB" id="1043955at2"/>
<accession>A0A1G6WCA6</accession>
<organism evidence="1 2">
    <name type="scientific">Pricia antarctica</name>
    <dbReference type="NCBI Taxonomy" id="641691"/>
    <lineage>
        <taxon>Bacteria</taxon>
        <taxon>Pseudomonadati</taxon>
        <taxon>Bacteroidota</taxon>
        <taxon>Flavobacteriia</taxon>
        <taxon>Flavobacteriales</taxon>
        <taxon>Flavobacteriaceae</taxon>
        <taxon>Pricia</taxon>
    </lineage>
</organism>
<keyword evidence="2" id="KW-1185">Reference proteome</keyword>
<protein>
    <recommendedName>
        <fullName evidence="3">Outer membrane lipoprotein-sorting protein</fullName>
    </recommendedName>
</protein>